<accession>A0A9P0ICE2</accession>
<evidence type="ECO:0000313" key="1">
    <source>
        <dbReference type="EMBL" id="CAH1643664.1"/>
    </source>
</evidence>
<reference evidence="1" key="1">
    <citation type="submission" date="2022-02" db="EMBL/GenBank/DDBJ databases">
        <authorList>
            <person name="King R."/>
        </authorList>
    </citation>
    <scope>NUCLEOTIDE SEQUENCE</scope>
</reference>
<gene>
    <name evidence="1" type="ORF">SPLIT_LOCUS9018</name>
</gene>
<evidence type="ECO:0000313" key="2">
    <source>
        <dbReference type="Proteomes" id="UP001153321"/>
    </source>
</evidence>
<evidence type="ECO:0008006" key="3">
    <source>
        <dbReference type="Google" id="ProtNLM"/>
    </source>
</evidence>
<dbReference type="InterPro" id="IPR052579">
    <property type="entry name" value="Zinc_finger_SWIM"/>
</dbReference>
<dbReference type="PANTHER" id="PTHR31569:SF4">
    <property type="entry name" value="SWIM-TYPE DOMAIN-CONTAINING PROTEIN"/>
    <property type="match status" value="1"/>
</dbReference>
<keyword evidence="2" id="KW-1185">Reference proteome</keyword>
<sequence>MSLEEAQDSKKALIYLPYSEYCTEHQGLLLHEDEKLVKPGDKFKSHDDFVQYLNENAKRWCFYYSCSDSRNPNTGNETYTYNCVYLRTKEKYKKKGLRKRNNTMKTDCPCKIKLRHLPNERELTVVYVCNHHDHELSLQEFYKLQHGRRLPPYVKEEIKDFLQLKVDLMKIKAYVEMETGFNMSRPFFYTLEKNMKRRDGERHISEQRLKLLQQKIAAVDEMFGDNLDESGDAQAQHDSADDEVIRTKKIINRSALKNIARALQPTKRRKLGSKAFEGEISETPKRMKINTNQVNSQNETLQSVKQLQDSVKVKCEIETNPWIADQCVPVLTNRYCYSLKTEPEEQPEGEESVHIQTVEHLDEDLHILVQNGIENLGYTIQYCDDSTQEIISNEYVNEEQVNHDEDNQIDNIAYETVVTDGNETQEVVEEYIAIGESIEDAVAIKKGMVQEQQGDVIEQGEVLEQDYDNTQDVVEEESQVQYITEDGEVADSIVQYVGEVADGSYAQDVAVQTADKSGNAHTLLPVFDVYMKDGNVTGFVVSDNLITGLKDGVDKEIQTNEDLLNSNNVREVKTDDYNVEIIQELTKSKHGDTYTKHEYVHRYNIDKYMIQPHFPKYVDTLAKETGMDVLHMFANIYKEKAMFKITTTQRGKEGDTRIWYVKNGSRARRNSLEESNREKLGRNLQSIFILKEKLRYMKQKNSELIIKNKQLEEVALKLVEMTS</sequence>
<dbReference type="PANTHER" id="PTHR31569">
    <property type="entry name" value="SWIM-TYPE DOMAIN-CONTAINING PROTEIN"/>
    <property type="match status" value="1"/>
</dbReference>
<organism evidence="1 2">
    <name type="scientific">Spodoptera littoralis</name>
    <name type="common">Egyptian cotton leafworm</name>
    <dbReference type="NCBI Taxonomy" id="7109"/>
    <lineage>
        <taxon>Eukaryota</taxon>
        <taxon>Metazoa</taxon>
        <taxon>Ecdysozoa</taxon>
        <taxon>Arthropoda</taxon>
        <taxon>Hexapoda</taxon>
        <taxon>Insecta</taxon>
        <taxon>Pterygota</taxon>
        <taxon>Neoptera</taxon>
        <taxon>Endopterygota</taxon>
        <taxon>Lepidoptera</taxon>
        <taxon>Glossata</taxon>
        <taxon>Ditrysia</taxon>
        <taxon>Noctuoidea</taxon>
        <taxon>Noctuidae</taxon>
        <taxon>Amphipyrinae</taxon>
        <taxon>Spodoptera</taxon>
    </lineage>
</organism>
<dbReference type="AlphaFoldDB" id="A0A9P0ICE2"/>
<proteinExistence type="predicted"/>
<name>A0A9P0ICE2_SPOLI</name>
<dbReference type="Proteomes" id="UP001153321">
    <property type="component" value="Chromosome 3"/>
</dbReference>
<protein>
    <recommendedName>
        <fullName evidence="3">FAR1 domain-containing protein</fullName>
    </recommendedName>
</protein>
<dbReference type="EMBL" id="LR824534">
    <property type="protein sequence ID" value="CAH1643664.1"/>
    <property type="molecule type" value="Genomic_DNA"/>
</dbReference>